<dbReference type="EMBL" id="JADGMQ010000003">
    <property type="protein sequence ID" value="MBI1620331.1"/>
    <property type="molecule type" value="Genomic_DNA"/>
</dbReference>
<dbReference type="InterPro" id="IPR031856">
    <property type="entry name" value="YdaS_toxin-like"/>
</dbReference>
<dbReference type="CDD" id="cd00093">
    <property type="entry name" value="HTH_XRE"/>
    <property type="match status" value="1"/>
</dbReference>
<keyword evidence="2" id="KW-1185">Reference proteome</keyword>
<protein>
    <submittedName>
        <fullName evidence="1">Helix-turn-helix domain-containing protein</fullName>
    </submittedName>
</protein>
<dbReference type="Pfam" id="PF15943">
    <property type="entry name" value="YdaS_toxin"/>
    <property type="match status" value="1"/>
</dbReference>
<organism evidence="1 2">
    <name type="scientific">Aquamicrobium zhengzhouense</name>
    <dbReference type="NCBI Taxonomy" id="2781738"/>
    <lineage>
        <taxon>Bacteria</taxon>
        <taxon>Pseudomonadati</taxon>
        <taxon>Pseudomonadota</taxon>
        <taxon>Alphaproteobacteria</taxon>
        <taxon>Hyphomicrobiales</taxon>
        <taxon>Phyllobacteriaceae</taxon>
        <taxon>Aquamicrobium</taxon>
    </lineage>
</organism>
<accession>A0ABS0SAP6</accession>
<evidence type="ECO:0000313" key="1">
    <source>
        <dbReference type="EMBL" id="MBI1620331.1"/>
    </source>
</evidence>
<reference evidence="1 2" key="1">
    <citation type="submission" date="2020-10" db="EMBL/GenBank/DDBJ databases">
        <title>Aquamicrobium zhengzhouensis sp. nov., a exopolysaccharide producing bacterium isolated from farmland soil.</title>
        <authorList>
            <person name="Wang X."/>
        </authorList>
    </citation>
    <scope>NUCLEOTIDE SEQUENCE [LARGE SCALE GENOMIC DNA]</scope>
    <source>
        <strain evidence="2">cd-1</strain>
    </source>
</reference>
<evidence type="ECO:0000313" key="2">
    <source>
        <dbReference type="Proteomes" id="UP000601789"/>
    </source>
</evidence>
<dbReference type="Gene3D" id="1.10.260.40">
    <property type="entry name" value="lambda repressor-like DNA-binding domains"/>
    <property type="match status" value="1"/>
</dbReference>
<gene>
    <name evidence="1" type="ORF">IOD40_06590</name>
</gene>
<dbReference type="Proteomes" id="UP000601789">
    <property type="component" value="Unassembled WGS sequence"/>
</dbReference>
<dbReference type="SUPFAM" id="SSF47413">
    <property type="entry name" value="lambda repressor-like DNA-binding domains"/>
    <property type="match status" value="1"/>
</dbReference>
<sequence length="107" mass="11607">MAVHKRFASTRVHGEWFTATDALLAFVADNRIEPPARRSVVILCGHEVTRGSQKAIAQALGVTQGAISQWTQVPADRVIAVEQITGISRHDLRPDVFGPAPRRGKAA</sequence>
<dbReference type="InterPro" id="IPR010982">
    <property type="entry name" value="Lambda_DNA-bd_dom_sf"/>
</dbReference>
<dbReference type="InterPro" id="IPR001387">
    <property type="entry name" value="Cro/C1-type_HTH"/>
</dbReference>
<comment type="caution">
    <text evidence="1">The sequence shown here is derived from an EMBL/GenBank/DDBJ whole genome shotgun (WGS) entry which is preliminary data.</text>
</comment>
<name>A0ABS0SAP6_9HYPH</name>
<proteinExistence type="predicted"/>